<gene>
    <name evidence="2" type="ORF">ATK36_5574</name>
</gene>
<dbReference type="Pfam" id="PF02645">
    <property type="entry name" value="DegV"/>
    <property type="match status" value="1"/>
</dbReference>
<keyword evidence="1" id="KW-0446">Lipid-binding</keyword>
<dbReference type="PANTHER" id="PTHR33434:SF2">
    <property type="entry name" value="FATTY ACID-BINDING PROTEIN TM_1468"/>
    <property type="match status" value="1"/>
</dbReference>
<dbReference type="Gene3D" id="3.30.1180.10">
    <property type="match status" value="1"/>
</dbReference>
<dbReference type="GO" id="GO:0008289">
    <property type="term" value="F:lipid binding"/>
    <property type="evidence" value="ECO:0007669"/>
    <property type="project" value="UniProtKB-KW"/>
</dbReference>
<dbReference type="NCBIfam" id="TIGR00762">
    <property type="entry name" value="DegV"/>
    <property type="match status" value="1"/>
</dbReference>
<name>A0A2A9FFX7_9PSEU</name>
<dbReference type="AlphaFoldDB" id="A0A2A9FFX7"/>
<dbReference type="EMBL" id="PDJK01000002">
    <property type="protein sequence ID" value="PFG50347.1"/>
    <property type="molecule type" value="Genomic_DNA"/>
</dbReference>
<dbReference type="InterPro" id="IPR043168">
    <property type="entry name" value="DegV_C"/>
</dbReference>
<organism evidence="2 3">
    <name type="scientific">Amycolatopsis sulphurea</name>
    <dbReference type="NCBI Taxonomy" id="76022"/>
    <lineage>
        <taxon>Bacteria</taxon>
        <taxon>Bacillati</taxon>
        <taxon>Actinomycetota</taxon>
        <taxon>Actinomycetes</taxon>
        <taxon>Pseudonocardiales</taxon>
        <taxon>Pseudonocardiaceae</taxon>
        <taxon>Amycolatopsis</taxon>
    </lineage>
</organism>
<dbReference type="SUPFAM" id="SSF82549">
    <property type="entry name" value="DAK1/DegV-like"/>
    <property type="match status" value="1"/>
</dbReference>
<dbReference type="Proteomes" id="UP000243542">
    <property type="component" value="Unassembled WGS sequence"/>
</dbReference>
<dbReference type="InterPro" id="IPR003797">
    <property type="entry name" value="DegV"/>
</dbReference>
<keyword evidence="3" id="KW-1185">Reference proteome</keyword>
<dbReference type="PANTHER" id="PTHR33434">
    <property type="entry name" value="DEGV DOMAIN-CONTAINING PROTEIN DR_1986-RELATED"/>
    <property type="match status" value="1"/>
</dbReference>
<comment type="caution">
    <text evidence="2">The sequence shown here is derived from an EMBL/GenBank/DDBJ whole genome shotgun (WGS) entry which is preliminary data.</text>
</comment>
<accession>A0A2A9FFX7</accession>
<dbReference type="InterPro" id="IPR050270">
    <property type="entry name" value="DegV_domain_contain"/>
</dbReference>
<evidence type="ECO:0000313" key="2">
    <source>
        <dbReference type="EMBL" id="PFG50347.1"/>
    </source>
</evidence>
<dbReference type="RefSeq" id="WP_098514096.1">
    <property type="nucleotide sequence ID" value="NZ_JBIAKZ010000003.1"/>
</dbReference>
<reference evidence="2 3" key="1">
    <citation type="submission" date="2017-10" db="EMBL/GenBank/DDBJ databases">
        <title>Sequencing the genomes of 1000 actinobacteria strains.</title>
        <authorList>
            <person name="Klenk H.-P."/>
        </authorList>
    </citation>
    <scope>NUCLEOTIDE SEQUENCE [LARGE SCALE GENOMIC DNA]</scope>
    <source>
        <strain evidence="2 3">DSM 46092</strain>
    </source>
</reference>
<dbReference type="Gene3D" id="3.40.50.10170">
    <property type="match status" value="1"/>
</dbReference>
<protein>
    <submittedName>
        <fullName evidence="2">DegV family protein with EDD domain</fullName>
    </submittedName>
</protein>
<evidence type="ECO:0000256" key="1">
    <source>
        <dbReference type="ARBA" id="ARBA00023121"/>
    </source>
</evidence>
<proteinExistence type="predicted"/>
<evidence type="ECO:0000313" key="3">
    <source>
        <dbReference type="Proteomes" id="UP000243542"/>
    </source>
</evidence>
<dbReference type="PROSITE" id="PS51482">
    <property type="entry name" value="DEGV"/>
    <property type="match status" value="1"/>
</dbReference>
<sequence>MSVAVVTDSTAHLPEGFAERHAVRVVPLHVLVDGVSSLDGVAMGPAALAEALGEHKIVTTSRPTPAEFAAEFRAALDAGSDAVVSIHLSSELSGTWEAAVIAAEEVGSDRIRVVDSRTTAMGLGFSALHAAVVAAEGAGPAEVEAAAVNAARRSSTLFVVETLEHLRRGGRIGSAAALFGTALAVKPVLHMSEGRILPLEKVRTMNRAMDRLVELSVRAAGTGPVELAVHHLASPERAVELANRLEEAIPGCGGGCVVSEIGAVIGAHTGPGVLGVVVQRAAGE</sequence>